<dbReference type="AlphaFoldDB" id="A0AAN9RZ79"/>
<dbReference type="EMBL" id="JAYMYS010000008">
    <property type="protein sequence ID" value="KAK7386046.1"/>
    <property type="molecule type" value="Genomic_DNA"/>
</dbReference>
<feature type="chain" id="PRO_5042960996" evidence="1">
    <location>
        <begin position="22"/>
        <end position="75"/>
    </location>
</feature>
<reference evidence="2 3" key="1">
    <citation type="submission" date="2024-01" db="EMBL/GenBank/DDBJ databases">
        <title>The genomes of 5 underutilized Papilionoideae crops provide insights into root nodulation and disease resistanc.</title>
        <authorList>
            <person name="Jiang F."/>
        </authorList>
    </citation>
    <scope>NUCLEOTIDE SEQUENCE [LARGE SCALE GENOMIC DNA]</scope>
    <source>
        <strain evidence="2">DUOXIRENSHENG_FW03</strain>
        <tissue evidence="2">Leaves</tissue>
    </source>
</reference>
<evidence type="ECO:0000256" key="1">
    <source>
        <dbReference type="SAM" id="SignalP"/>
    </source>
</evidence>
<dbReference type="Proteomes" id="UP001386955">
    <property type="component" value="Unassembled WGS sequence"/>
</dbReference>
<protein>
    <submittedName>
        <fullName evidence="2">Uncharacterized protein</fullName>
    </submittedName>
</protein>
<feature type="signal peptide" evidence="1">
    <location>
        <begin position="1"/>
        <end position="21"/>
    </location>
</feature>
<proteinExistence type="predicted"/>
<organism evidence="2 3">
    <name type="scientific">Psophocarpus tetragonolobus</name>
    <name type="common">Winged bean</name>
    <name type="synonym">Dolichos tetragonolobus</name>
    <dbReference type="NCBI Taxonomy" id="3891"/>
    <lineage>
        <taxon>Eukaryota</taxon>
        <taxon>Viridiplantae</taxon>
        <taxon>Streptophyta</taxon>
        <taxon>Embryophyta</taxon>
        <taxon>Tracheophyta</taxon>
        <taxon>Spermatophyta</taxon>
        <taxon>Magnoliopsida</taxon>
        <taxon>eudicotyledons</taxon>
        <taxon>Gunneridae</taxon>
        <taxon>Pentapetalae</taxon>
        <taxon>rosids</taxon>
        <taxon>fabids</taxon>
        <taxon>Fabales</taxon>
        <taxon>Fabaceae</taxon>
        <taxon>Papilionoideae</taxon>
        <taxon>50 kb inversion clade</taxon>
        <taxon>NPAAA clade</taxon>
        <taxon>indigoferoid/millettioid clade</taxon>
        <taxon>Phaseoleae</taxon>
        <taxon>Psophocarpus</taxon>
    </lineage>
</organism>
<accession>A0AAN9RZ79</accession>
<sequence length="75" mass="8582">MKQLMLTYALVFLHWNTLVFYTPPCSEILIHCGFPSLEFPLNLTADYVKSVAYVLSEGRTLTVQDYICFVAMSIN</sequence>
<evidence type="ECO:0000313" key="3">
    <source>
        <dbReference type="Proteomes" id="UP001386955"/>
    </source>
</evidence>
<keyword evidence="3" id="KW-1185">Reference proteome</keyword>
<keyword evidence="1" id="KW-0732">Signal</keyword>
<gene>
    <name evidence="2" type="ORF">VNO78_32111</name>
</gene>
<comment type="caution">
    <text evidence="2">The sequence shown here is derived from an EMBL/GenBank/DDBJ whole genome shotgun (WGS) entry which is preliminary data.</text>
</comment>
<name>A0AAN9RZ79_PSOTE</name>
<evidence type="ECO:0000313" key="2">
    <source>
        <dbReference type="EMBL" id="KAK7386046.1"/>
    </source>
</evidence>